<keyword evidence="2" id="KW-1185">Reference proteome</keyword>
<evidence type="ECO:0000313" key="2">
    <source>
        <dbReference type="Proteomes" id="UP000559182"/>
    </source>
</evidence>
<dbReference type="RefSeq" id="WP_183321719.1">
    <property type="nucleotide sequence ID" value="NZ_JACHVQ010000002.1"/>
</dbReference>
<accession>A0A839NE17</accession>
<reference evidence="1 2" key="1">
    <citation type="submission" date="2020-08" db="EMBL/GenBank/DDBJ databases">
        <title>Sequencing the genomes of 1000 actinobacteria strains.</title>
        <authorList>
            <person name="Klenk H.-P."/>
        </authorList>
    </citation>
    <scope>NUCLEOTIDE SEQUENCE [LARGE SCALE GENOMIC DNA]</scope>
    <source>
        <strain evidence="1 2">DSM 105369</strain>
    </source>
</reference>
<evidence type="ECO:0008006" key="3">
    <source>
        <dbReference type="Google" id="ProtNLM"/>
    </source>
</evidence>
<name>A0A839NE17_9MICO</name>
<dbReference type="AlphaFoldDB" id="A0A839NE17"/>
<comment type="caution">
    <text evidence="1">The sequence shown here is derived from an EMBL/GenBank/DDBJ whole genome shotgun (WGS) entry which is preliminary data.</text>
</comment>
<organism evidence="1 2">
    <name type="scientific">Flexivirga oryzae</name>
    <dbReference type="NCBI Taxonomy" id="1794944"/>
    <lineage>
        <taxon>Bacteria</taxon>
        <taxon>Bacillati</taxon>
        <taxon>Actinomycetota</taxon>
        <taxon>Actinomycetes</taxon>
        <taxon>Micrococcales</taxon>
        <taxon>Dermacoccaceae</taxon>
        <taxon>Flexivirga</taxon>
    </lineage>
</organism>
<dbReference type="EMBL" id="JACHVQ010000002">
    <property type="protein sequence ID" value="MBB2893415.1"/>
    <property type="molecule type" value="Genomic_DNA"/>
</dbReference>
<gene>
    <name evidence="1" type="ORF">FHU39_003433</name>
</gene>
<sequence length="143" mass="15677">MDGTEVWHVRDGELLGDRPDSWVYVWRLPDGPDPRANILYLGTTGMPPALRMYLHLNSKDKELGRVRKRFPRISTEAADIYAFPVPPGLPRPEVKHALVHALADAGLLAPEYVGPPLEGIVDVSDAVAAYTAQVVAELAEVAE</sequence>
<proteinExistence type="predicted"/>
<evidence type="ECO:0000313" key="1">
    <source>
        <dbReference type="EMBL" id="MBB2893415.1"/>
    </source>
</evidence>
<dbReference type="Proteomes" id="UP000559182">
    <property type="component" value="Unassembled WGS sequence"/>
</dbReference>
<protein>
    <recommendedName>
        <fullName evidence="3">GIY-YIG nuclease family protein</fullName>
    </recommendedName>
</protein>